<dbReference type="PROSITE" id="PS50883">
    <property type="entry name" value="EAL"/>
    <property type="match status" value="1"/>
</dbReference>
<dbReference type="SUPFAM" id="SSF55073">
    <property type="entry name" value="Nucleotide cyclase"/>
    <property type="match status" value="1"/>
</dbReference>
<dbReference type="InterPro" id="IPR001633">
    <property type="entry name" value="EAL_dom"/>
</dbReference>
<dbReference type="Gene3D" id="3.30.70.270">
    <property type="match status" value="1"/>
</dbReference>
<accession>A0A2U8GVC8</accession>
<dbReference type="Pfam" id="PF00563">
    <property type="entry name" value="EAL"/>
    <property type="match status" value="1"/>
</dbReference>
<organism evidence="8 9">
    <name type="scientific">Parazoarcus communis</name>
    <dbReference type="NCBI Taxonomy" id="41977"/>
    <lineage>
        <taxon>Bacteria</taxon>
        <taxon>Pseudomonadati</taxon>
        <taxon>Pseudomonadota</taxon>
        <taxon>Betaproteobacteria</taxon>
        <taxon>Rhodocyclales</taxon>
        <taxon>Zoogloeaceae</taxon>
        <taxon>Parazoarcus</taxon>
    </lineage>
</organism>
<dbReference type="GO" id="GO:0071732">
    <property type="term" value="P:cellular response to nitric oxide"/>
    <property type="evidence" value="ECO:0007669"/>
    <property type="project" value="UniProtKB-ARBA"/>
</dbReference>
<dbReference type="SUPFAM" id="SSF141868">
    <property type="entry name" value="EAL domain-like"/>
    <property type="match status" value="1"/>
</dbReference>
<dbReference type="PROSITE" id="PS50112">
    <property type="entry name" value="PAS"/>
    <property type="match status" value="1"/>
</dbReference>
<dbReference type="Pfam" id="PF13426">
    <property type="entry name" value="PAS_9"/>
    <property type="match status" value="1"/>
</dbReference>
<feature type="domain" description="PAC" evidence="5">
    <location>
        <begin position="348"/>
        <end position="400"/>
    </location>
</feature>
<evidence type="ECO:0000313" key="8">
    <source>
        <dbReference type="EMBL" id="AWI77669.1"/>
    </source>
</evidence>
<dbReference type="SMART" id="SM00448">
    <property type="entry name" value="REC"/>
    <property type="match status" value="2"/>
</dbReference>
<dbReference type="InterPro" id="IPR000014">
    <property type="entry name" value="PAS"/>
</dbReference>
<dbReference type="PROSITE" id="PS50887">
    <property type="entry name" value="GGDEF"/>
    <property type="match status" value="1"/>
</dbReference>
<dbReference type="InterPro" id="IPR001610">
    <property type="entry name" value="PAC"/>
</dbReference>
<name>A0A2U8GVC8_9RHOO</name>
<dbReference type="InterPro" id="IPR029787">
    <property type="entry name" value="Nucleotide_cyclase"/>
</dbReference>
<proteinExistence type="predicted"/>
<dbReference type="FunFam" id="3.20.20.450:FF:000001">
    <property type="entry name" value="Cyclic di-GMP phosphodiesterase yahA"/>
    <property type="match status" value="1"/>
</dbReference>
<dbReference type="Gene3D" id="3.20.20.450">
    <property type="entry name" value="EAL domain"/>
    <property type="match status" value="1"/>
</dbReference>
<dbReference type="NCBIfam" id="TIGR00254">
    <property type="entry name" value="GGDEF"/>
    <property type="match status" value="1"/>
</dbReference>
<dbReference type="SMART" id="SM00086">
    <property type="entry name" value="PAC"/>
    <property type="match status" value="1"/>
</dbReference>
<dbReference type="CDD" id="cd00130">
    <property type="entry name" value="PAS"/>
    <property type="match status" value="1"/>
</dbReference>
<feature type="domain" description="PAS" evidence="4">
    <location>
        <begin position="275"/>
        <end position="321"/>
    </location>
</feature>
<feature type="domain" description="EAL" evidence="6">
    <location>
        <begin position="575"/>
        <end position="829"/>
    </location>
</feature>
<reference evidence="8 9" key="1">
    <citation type="submission" date="2017-06" db="EMBL/GenBank/DDBJ databases">
        <title>Azoarcus.</title>
        <authorList>
            <person name="Woo J.-H."/>
            <person name="Kim H.-S."/>
        </authorList>
    </citation>
    <scope>NUCLEOTIDE SEQUENCE [LARGE SCALE GENOMIC DNA]</scope>
    <source>
        <strain evidence="8 9">TSPY31</strain>
    </source>
</reference>
<dbReference type="InterPro" id="IPR011006">
    <property type="entry name" value="CheY-like_superfamily"/>
</dbReference>
<dbReference type="SUPFAM" id="SSF52172">
    <property type="entry name" value="CheY-like"/>
    <property type="match status" value="2"/>
</dbReference>
<dbReference type="KEGG" id="acom:CEW83_11705"/>
<dbReference type="InterPro" id="IPR000700">
    <property type="entry name" value="PAS-assoc_C"/>
</dbReference>
<dbReference type="InterPro" id="IPR035919">
    <property type="entry name" value="EAL_sf"/>
</dbReference>
<feature type="modified residue" description="4-aspartylphosphate" evidence="2">
    <location>
        <position position="190"/>
    </location>
</feature>
<dbReference type="FunFam" id="3.30.70.270:FF:000001">
    <property type="entry name" value="Diguanylate cyclase domain protein"/>
    <property type="match status" value="1"/>
</dbReference>
<dbReference type="GO" id="GO:0000160">
    <property type="term" value="P:phosphorelay signal transduction system"/>
    <property type="evidence" value="ECO:0007669"/>
    <property type="project" value="InterPro"/>
</dbReference>
<evidence type="ECO:0000259" key="7">
    <source>
        <dbReference type="PROSITE" id="PS50887"/>
    </source>
</evidence>
<dbReference type="PROSITE" id="PS50113">
    <property type="entry name" value="PAC"/>
    <property type="match status" value="1"/>
</dbReference>
<dbReference type="PANTHER" id="PTHR44757">
    <property type="entry name" value="DIGUANYLATE CYCLASE DGCP"/>
    <property type="match status" value="1"/>
</dbReference>
<feature type="domain" description="GGDEF" evidence="7">
    <location>
        <begin position="432"/>
        <end position="566"/>
    </location>
</feature>
<dbReference type="InterPro" id="IPR052155">
    <property type="entry name" value="Biofilm_reg_signaling"/>
</dbReference>
<dbReference type="CDD" id="cd01949">
    <property type="entry name" value="GGDEF"/>
    <property type="match status" value="1"/>
</dbReference>
<feature type="modified residue" description="4-aspartylphosphate" evidence="2">
    <location>
        <position position="54"/>
    </location>
</feature>
<dbReference type="InterPro" id="IPR001789">
    <property type="entry name" value="Sig_transdc_resp-reg_receiver"/>
</dbReference>
<protein>
    <submittedName>
        <fullName evidence="8">Two-component system response regulator</fullName>
    </submittedName>
</protein>
<dbReference type="CDD" id="cd00156">
    <property type="entry name" value="REC"/>
    <property type="match status" value="2"/>
</dbReference>
<comment type="catalytic activity">
    <reaction evidence="1">
        <text>3',3'-c-di-GMP + H2O = 5'-phosphoguanylyl(3'-&gt;5')guanosine + H(+)</text>
        <dbReference type="Rhea" id="RHEA:24902"/>
        <dbReference type="ChEBI" id="CHEBI:15377"/>
        <dbReference type="ChEBI" id="CHEBI:15378"/>
        <dbReference type="ChEBI" id="CHEBI:58754"/>
        <dbReference type="ChEBI" id="CHEBI:58805"/>
        <dbReference type="EC" id="3.1.4.52"/>
    </reaction>
    <physiologicalReaction direction="left-to-right" evidence="1">
        <dbReference type="Rhea" id="RHEA:24903"/>
    </physiologicalReaction>
</comment>
<dbReference type="PROSITE" id="PS50110">
    <property type="entry name" value="RESPONSE_REGULATORY"/>
    <property type="match status" value="2"/>
</dbReference>
<dbReference type="InterPro" id="IPR035965">
    <property type="entry name" value="PAS-like_dom_sf"/>
</dbReference>
<dbReference type="Gene3D" id="3.30.450.20">
    <property type="entry name" value="PAS domain"/>
    <property type="match status" value="1"/>
</dbReference>
<dbReference type="GO" id="GO:0071111">
    <property type="term" value="F:cyclic-guanylate-specific phosphodiesterase activity"/>
    <property type="evidence" value="ECO:0007669"/>
    <property type="project" value="UniProtKB-EC"/>
</dbReference>
<dbReference type="Proteomes" id="UP000244930">
    <property type="component" value="Chromosome"/>
</dbReference>
<dbReference type="NCBIfam" id="TIGR00229">
    <property type="entry name" value="sensory_box"/>
    <property type="match status" value="1"/>
</dbReference>
<dbReference type="AlphaFoldDB" id="A0A2U8GVC8"/>
<evidence type="ECO:0000313" key="9">
    <source>
        <dbReference type="Proteomes" id="UP000244930"/>
    </source>
</evidence>
<dbReference type="PANTHER" id="PTHR44757:SF2">
    <property type="entry name" value="BIOFILM ARCHITECTURE MAINTENANCE PROTEIN MBAA"/>
    <property type="match status" value="1"/>
</dbReference>
<sequence>MRALYVEDNPVDVDLLQRTLARSMPELAIDVASSLAEGLAAIDLGRTYDIVLTDLSLPDGSGLDLLGAIHERGLALACVVLTGSGDEGAAIAALKSGADDYLVKDGDYLEHLPGTLTFAMERARAEAARRSRPVRVLYAEHHLFDIDLTLRRLAQSAPHLRIDVVRGPDAVLSRLQAAARTTPYDVLLLDYVLPGMNALDLTKSLRRDHRFDIPIVVVTGQGSEETAAQALRLGVSDYLIKHDGYLHELPVVLDNAFRQAELVRERTALRALTERLRLHSAVIDSTHDGVLITDLDGRIVSVNRAFTELTGYTREDSIGQNPRFLRSGRHGRDFYQTMWATLTRTGCWQGELWNRRKNGELYPEWLTLNAVCDDAGEVTNYVGVFTDISALRQTEARLSHLSHYDPLTDLPNRLLIMSRLEHAIEVARRQKQGLAAICLDLDRFKTINDSLGHQIGDQLLCAVGKRLRGHLRSEDTLGRLGGDEFMVLIERIETPAAAAVVAKGLVDALAEPFRLDSGQEVFMHASVGVSLYPDDGEDHMALVRNADAAMYRAKSQGRNTYGFYTEDLTRFASQRLDLETRLRRGLSNEEFVVFYQPVLSVSDGTLLGAEALVRWQPPGEQMISPADFIPMAEETGLIVQLGEWVLREACRQMRAWDAQGFVLPSVAVNLSAEQVRRQDVGTMLLQVLAESGLAAERLEIELTESSLMQQGEKAAMLLDQLKQHGVRLAIDDFGTGYSSLAYLKRFSIDKLKIDRSFIKDLADDRNDLAIASAIVAMANALDIAVQAEGVENDAQLALLKMIGCGSWQGYSCSPPVPPVDFEQRFLLAGFCA</sequence>
<dbReference type="SMART" id="SM00052">
    <property type="entry name" value="EAL"/>
    <property type="match status" value="1"/>
</dbReference>
<evidence type="ECO:0000256" key="2">
    <source>
        <dbReference type="PROSITE-ProRule" id="PRU00169"/>
    </source>
</evidence>
<dbReference type="InterPro" id="IPR000160">
    <property type="entry name" value="GGDEF_dom"/>
</dbReference>
<evidence type="ECO:0000259" key="5">
    <source>
        <dbReference type="PROSITE" id="PS50113"/>
    </source>
</evidence>
<feature type="domain" description="Response regulatory" evidence="3">
    <location>
        <begin position="135"/>
        <end position="256"/>
    </location>
</feature>
<dbReference type="Pfam" id="PF00990">
    <property type="entry name" value="GGDEF"/>
    <property type="match status" value="1"/>
</dbReference>
<keyword evidence="2" id="KW-0597">Phosphoprotein</keyword>
<dbReference type="CDD" id="cd01948">
    <property type="entry name" value="EAL"/>
    <property type="match status" value="1"/>
</dbReference>
<evidence type="ECO:0000256" key="1">
    <source>
        <dbReference type="ARBA" id="ARBA00051114"/>
    </source>
</evidence>
<dbReference type="SUPFAM" id="SSF55785">
    <property type="entry name" value="PYP-like sensor domain (PAS domain)"/>
    <property type="match status" value="1"/>
</dbReference>
<dbReference type="EMBL" id="CP022187">
    <property type="protein sequence ID" value="AWI77669.1"/>
    <property type="molecule type" value="Genomic_DNA"/>
</dbReference>
<dbReference type="SMART" id="SM00267">
    <property type="entry name" value="GGDEF"/>
    <property type="match status" value="1"/>
</dbReference>
<dbReference type="Gene3D" id="3.40.50.2300">
    <property type="match status" value="2"/>
</dbReference>
<dbReference type="InterPro" id="IPR043128">
    <property type="entry name" value="Rev_trsase/Diguanyl_cyclase"/>
</dbReference>
<feature type="domain" description="Response regulatory" evidence="3">
    <location>
        <begin position="2"/>
        <end position="119"/>
    </location>
</feature>
<gene>
    <name evidence="8" type="ORF">CEW83_11705</name>
</gene>
<evidence type="ECO:0000259" key="6">
    <source>
        <dbReference type="PROSITE" id="PS50883"/>
    </source>
</evidence>
<evidence type="ECO:0000259" key="3">
    <source>
        <dbReference type="PROSITE" id="PS50110"/>
    </source>
</evidence>
<keyword evidence="9" id="KW-1185">Reference proteome</keyword>
<evidence type="ECO:0000259" key="4">
    <source>
        <dbReference type="PROSITE" id="PS50112"/>
    </source>
</evidence>
<dbReference type="Pfam" id="PF00072">
    <property type="entry name" value="Response_reg"/>
    <property type="match status" value="2"/>
</dbReference>
<dbReference type="SMART" id="SM00091">
    <property type="entry name" value="PAS"/>
    <property type="match status" value="1"/>
</dbReference>